<reference evidence="7" key="1">
    <citation type="submission" date="2016-10" db="EMBL/GenBank/DDBJ databases">
        <authorList>
            <person name="Varghese N."/>
            <person name="Submissions S."/>
        </authorList>
    </citation>
    <scope>NUCLEOTIDE SEQUENCE [LARGE SCALE GENOMIC DNA]</scope>
    <source>
        <strain evidence="7">ATCC 25963</strain>
    </source>
</reference>
<dbReference type="RefSeq" id="WP_096326938.1">
    <property type="nucleotide sequence ID" value="NZ_FOMX01000018.1"/>
</dbReference>
<accession>A0A1I2CWH0</accession>
<dbReference type="STRING" id="54.SAMN02745121_05301"/>
<name>A0A1I2CWH0_9BACT</name>
<dbReference type="OrthoDB" id="112032at2"/>
<dbReference type="Proteomes" id="UP000199400">
    <property type="component" value="Unassembled WGS sequence"/>
</dbReference>
<dbReference type="InterPro" id="IPR018060">
    <property type="entry name" value="HTH_AraC"/>
</dbReference>
<dbReference type="EMBL" id="FOMX01000018">
    <property type="protein sequence ID" value="SFE72638.1"/>
    <property type="molecule type" value="Genomic_DNA"/>
</dbReference>
<dbReference type="Gene3D" id="1.10.10.60">
    <property type="entry name" value="Homeodomain-like"/>
    <property type="match status" value="2"/>
</dbReference>
<keyword evidence="7" id="KW-1185">Reference proteome</keyword>
<evidence type="ECO:0000313" key="7">
    <source>
        <dbReference type="Proteomes" id="UP000199400"/>
    </source>
</evidence>
<evidence type="ECO:0000256" key="1">
    <source>
        <dbReference type="ARBA" id="ARBA00023015"/>
    </source>
</evidence>
<dbReference type="PANTHER" id="PTHR46796">
    <property type="entry name" value="HTH-TYPE TRANSCRIPTIONAL ACTIVATOR RHAS-RELATED"/>
    <property type="match status" value="1"/>
</dbReference>
<evidence type="ECO:0000256" key="3">
    <source>
        <dbReference type="ARBA" id="ARBA00023163"/>
    </source>
</evidence>
<dbReference type="Pfam" id="PF12833">
    <property type="entry name" value="HTH_18"/>
    <property type="match status" value="1"/>
</dbReference>
<dbReference type="GO" id="GO:0043565">
    <property type="term" value="F:sequence-specific DNA binding"/>
    <property type="evidence" value="ECO:0007669"/>
    <property type="project" value="InterPro"/>
</dbReference>
<evidence type="ECO:0000313" key="6">
    <source>
        <dbReference type="EMBL" id="SFE72638.1"/>
    </source>
</evidence>
<dbReference type="SMART" id="SM00342">
    <property type="entry name" value="HTH_ARAC"/>
    <property type="match status" value="1"/>
</dbReference>
<dbReference type="InterPro" id="IPR003313">
    <property type="entry name" value="AraC-bd"/>
</dbReference>
<feature type="compositionally biased region" description="Basic and acidic residues" evidence="4">
    <location>
        <begin position="11"/>
        <end position="21"/>
    </location>
</feature>
<dbReference type="InterPro" id="IPR037923">
    <property type="entry name" value="HTH-like"/>
</dbReference>
<gene>
    <name evidence="6" type="ORF">SAMN02745121_05301</name>
</gene>
<dbReference type="InterPro" id="IPR009057">
    <property type="entry name" value="Homeodomain-like_sf"/>
</dbReference>
<feature type="domain" description="HTH araC/xylS-type" evidence="5">
    <location>
        <begin position="189"/>
        <end position="286"/>
    </location>
</feature>
<dbReference type="SUPFAM" id="SSF51215">
    <property type="entry name" value="Regulatory protein AraC"/>
    <property type="match status" value="1"/>
</dbReference>
<dbReference type="AlphaFoldDB" id="A0A1I2CWH0"/>
<proteinExistence type="predicted"/>
<feature type="region of interest" description="Disordered" evidence="4">
    <location>
        <begin position="1"/>
        <end position="21"/>
    </location>
</feature>
<evidence type="ECO:0000259" key="5">
    <source>
        <dbReference type="PROSITE" id="PS01124"/>
    </source>
</evidence>
<evidence type="ECO:0000256" key="4">
    <source>
        <dbReference type="SAM" id="MobiDB-lite"/>
    </source>
</evidence>
<dbReference type="GO" id="GO:0003700">
    <property type="term" value="F:DNA-binding transcription factor activity"/>
    <property type="evidence" value="ECO:0007669"/>
    <property type="project" value="InterPro"/>
</dbReference>
<dbReference type="Pfam" id="PF02311">
    <property type="entry name" value="AraC_binding"/>
    <property type="match status" value="1"/>
</dbReference>
<dbReference type="InterPro" id="IPR050204">
    <property type="entry name" value="AraC_XylS_family_regulators"/>
</dbReference>
<keyword evidence="1" id="KW-0805">Transcription regulation</keyword>
<protein>
    <submittedName>
        <fullName evidence="6">AraC-type DNA-binding protein</fullName>
    </submittedName>
</protein>
<feature type="compositionally biased region" description="Low complexity" evidence="4">
    <location>
        <begin position="1"/>
        <end position="10"/>
    </location>
</feature>
<organism evidence="6 7">
    <name type="scientific">Nannocystis exedens</name>
    <dbReference type="NCBI Taxonomy" id="54"/>
    <lineage>
        <taxon>Bacteria</taxon>
        <taxon>Pseudomonadati</taxon>
        <taxon>Myxococcota</taxon>
        <taxon>Polyangia</taxon>
        <taxon>Nannocystales</taxon>
        <taxon>Nannocystaceae</taxon>
        <taxon>Nannocystis</taxon>
    </lineage>
</organism>
<sequence>MGRGSAPAREPTARRRARDDGPRIEYWRPEGIEGLRMFRLEDASRPLSSYSEHYGVVLILRGACDGWYRGTVRTLAAGGLKLKEPGEVHRHVRVHAPITVQGAAFAADVVEEAARTLGVPRPVHFVPVAPGRAPRATALATAMHAALAARGPVTRELEALVTETLAELLATCTERGEVRVHERAPRAVRRAREYLRAHVCEPVTLDALAAHAGADKYHLIRAFRAELGVPPYEYLTHLRVARAAELLSTGLTGAEAAHAVGLFDESQLHRHFRRILGVTPGKFARTMQRQHRPSEARAARLACRA</sequence>
<evidence type="ECO:0000256" key="2">
    <source>
        <dbReference type="ARBA" id="ARBA00023125"/>
    </source>
</evidence>
<keyword evidence="2 6" id="KW-0238">DNA-binding</keyword>
<keyword evidence="3" id="KW-0804">Transcription</keyword>
<dbReference type="SUPFAM" id="SSF46689">
    <property type="entry name" value="Homeodomain-like"/>
    <property type="match status" value="2"/>
</dbReference>
<dbReference type="PROSITE" id="PS01124">
    <property type="entry name" value="HTH_ARAC_FAMILY_2"/>
    <property type="match status" value="1"/>
</dbReference>